<dbReference type="SMR" id="A0A7M7HFQ4"/>
<proteinExistence type="inferred from homology"/>
<organism evidence="2 3">
    <name type="scientific">Strongylocentrotus purpuratus</name>
    <name type="common">Purple sea urchin</name>
    <dbReference type="NCBI Taxonomy" id="7668"/>
    <lineage>
        <taxon>Eukaryota</taxon>
        <taxon>Metazoa</taxon>
        <taxon>Echinodermata</taxon>
        <taxon>Eleutherozoa</taxon>
        <taxon>Echinozoa</taxon>
        <taxon>Echinoidea</taxon>
        <taxon>Euechinoidea</taxon>
        <taxon>Echinacea</taxon>
        <taxon>Camarodonta</taxon>
        <taxon>Echinidea</taxon>
        <taxon>Strongylocentrotidae</taxon>
        <taxon>Strongylocentrotus</taxon>
    </lineage>
</organism>
<dbReference type="SUPFAM" id="SSF50814">
    <property type="entry name" value="Lipocalins"/>
    <property type="match status" value="1"/>
</dbReference>
<evidence type="ECO:0000313" key="2">
    <source>
        <dbReference type="EnsemblMetazoa" id="XP_011664401"/>
    </source>
</evidence>
<dbReference type="CDD" id="cd00742">
    <property type="entry name" value="FABP"/>
    <property type="match status" value="1"/>
</dbReference>
<dbReference type="KEGG" id="spu:585065"/>
<evidence type="ECO:0000313" key="3">
    <source>
        <dbReference type="Proteomes" id="UP000007110"/>
    </source>
</evidence>
<reference evidence="2" key="2">
    <citation type="submission" date="2021-01" db="UniProtKB">
        <authorList>
            <consortium name="EnsemblMetazoa"/>
        </authorList>
    </citation>
    <scope>IDENTIFICATION</scope>
</reference>
<accession>A0A7M7HFQ4</accession>
<dbReference type="InParanoid" id="A0A7M7HFQ4"/>
<dbReference type="EnsemblMetazoa" id="XM_011666099">
    <property type="protein sequence ID" value="XP_011664401"/>
    <property type="gene ID" value="LOC585065"/>
</dbReference>
<comment type="similarity">
    <text evidence="1">Belongs to the calycin superfamily. Fatty-acid binding protein (FABP) family.</text>
</comment>
<dbReference type="Proteomes" id="UP000007110">
    <property type="component" value="Unassembled WGS sequence"/>
</dbReference>
<dbReference type="InterPro" id="IPR012674">
    <property type="entry name" value="Calycin"/>
</dbReference>
<dbReference type="InterPro" id="IPR031259">
    <property type="entry name" value="ILBP"/>
</dbReference>
<dbReference type="OrthoDB" id="9991853at2759"/>
<dbReference type="AlphaFoldDB" id="A0A7M7HFQ4"/>
<dbReference type="GO" id="GO:0015908">
    <property type="term" value="P:fatty acid transport"/>
    <property type="evidence" value="ECO:0000318"/>
    <property type="project" value="GO_Central"/>
</dbReference>
<dbReference type="OMA" id="IDTINIM"/>
<dbReference type="GeneID" id="585065"/>
<dbReference type="RefSeq" id="XP_011664401.1">
    <property type="nucleotide sequence ID" value="XM_011666099.2"/>
</dbReference>
<name>A0A7M7HFQ4_STRPU</name>
<sequence>MPNLSGSWTLAKHDSLDAVLDKLQVPADKRPPGTITGLSMTITQNGDNFTVKTVAQRGTRETTFAVGTTFETELLMGTITVKVTAAWDGDCLVLTGEKGAKLTRQIVGDQLVSTIDVGGTCAKFYFSK</sequence>
<dbReference type="GO" id="GO:0005634">
    <property type="term" value="C:nucleus"/>
    <property type="evidence" value="ECO:0000318"/>
    <property type="project" value="GO_Central"/>
</dbReference>
<dbReference type="PANTHER" id="PTHR11955">
    <property type="entry name" value="FATTY ACID BINDING PROTEIN"/>
    <property type="match status" value="1"/>
</dbReference>
<dbReference type="GO" id="GO:0005829">
    <property type="term" value="C:cytosol"/>
    <property type="evidence" value="ECO:0000318"/>
    <property type="project" value="GO_Central"/>
</dbReference>
<evidence type="ECO:0000256" key="1">
    <source>
        <dbReference type="ARBA" id="ARBA00008390"/>
    </source>
</evidence>
<reference evidence="3" key="1">
    <citation type="submission" date="2015-02" db="EMBL/GenBank/DDBJ databases">
        <title>Genome sequencing for Strongylocentrotus purpuratus.</title>
        <authorList>
            <person name="Murali S."/>
            <person name="Liu Y."/>
            <person name="Vee V."/>
            <person name="English A."/>
            <person name="Wang M."/>
            <person name="Skinner E."/>
            <person name="Han Y."/>
            <person name="Muzny D.M."/>
            <person name="Worley K.C."/>
            <person name="Gibbs R.A."/>
        </authorList>
    </citation>
    <scope>NUCLEOTIDE SEQUENCE</scope>
</reference>
<protein>
    <submittedName>
        <fullName evidence="2">Uncharacterized protein</fullName>
    </submittedName>
</protein>
<dbReference type="Gene3D" id="2.40.128.20">
    <property type="match status" value="1"/>
</dbReference>
<keyword evidence="3" id="KW-1185">Reference proteome</keyword>
<dbReference type="GO" id="GO:0005504">
    <property type="term" value="F:fatty acid binding"/>
    <property type="evidence" value="ECO:0000318"/>
    <property type="project" value="GO_Central"/>
</dbReference>